<dbReference type="Pfam" id="PF00582">
    <property type="entry name" value="Usp"/>
    <property type="match status" value="1"/>
</dbReference>
<keyword evidence="3" id="KW-1185">Reference proteome</keyword>
<accession>C7NMS7</accession>
<name>C7NMS7_HALUD</name>
<dbReference type="GeneID" id="8383489"/>
<proteinExistence type="predicted"/>
<dbReference type="eggNOG" id="arCOG00450">
    <property type="taxonomic scope" value="Archaea"/>
</dbReference>
<evidence type="ECO:0000313" key="3">
    <source>
        <dbReference type="Proteomes" id="UP000002071"/>
    </source>
</evidence>
<dbReference type="Proteomes" id="UP000002071">
    <property type="component" value="Chromosome"/>
</dbReference>
<dbReference type="InterPro" id="IPR006016">
    <property type="entry name" value="UspA"/>
</dbReference>
<sequence length="140" mass="14879">MPESLTGHLVVPVDDAEDAHATATALQAYAVEKVTAVHVVEKGGGSLDTIPLEQAEQRAEEAFEAFREVIPDANTELTYHTDVVEGVFEVATDREATAIAFHPRGGGRLTQFLSGDTALRLITDADRPVIALPDPAEGGM</sequence>
<feature type="domain" description="UspA" evidence="1">
    <location>
        <begin position="8"/>
        <end position="132"/>
    </location>
</feature>
<evidence type="ECO:0000259" key="1">
    <source>
        <dbReference type="Pfam" id="PF00582"/>
    </source>
</evidence>
<dbReference type="EMBL" id="CP001687">
    <property type="protein sequence ID" value="ACV11390.1"/>
    <property type="molecule type" value="Genomic_DNA"/>
</dbReference>
<dbReference type="AlphaFoldDB" id="C7NMS7"/>
<dbReference type="Gene3D" id="3.40.50.620">
    <property type="entry name" value="HUPs"/>
    <property type="match status" value="1"/>
</dbReference>
<organism evidence="2 3">
    <name type="scientific">Halorhabdus utahensis (strain DSM 12940 / JCM 11049 / AX-2)</name>
    <dbReference type="NCBI Taxonomy" id="519442"/>
    <lineage>
        <taxon>Archaea</taxon>
        <taxon>Methanobacteriati</taxon>
        <taxon>Methanobacteriota</taxon>
        <taxon>Stenosarchaea group</taxon>
        <taxon>Halobacteria</taxon>
        <taxon>Halobacteriales</taxon>
        <taxon>Haloarculaceae</taxon>
        <taxon>Halorhabdus</taxon>
    </lineage>
</organism>
<protein>
    <submittedName>
        <fullName evidence="2">UspA domain protein</fullName>
    </submittedName>
</protein>
<dbReference type="KEGG" id="hut:Huta_1214"/>
<dbReference type="RefSeq" id="WP_015788965.1">
    <property type="nucleotide sequence ID" value="NC_013158.1"/>
</dbReference>
<dbReference type="STRING" id="519442.Huta_1214"/>
<reference evidence="2 3" key="1">
    <citation type="journal article" date="2009" name="Stand. Genomic Sci.">
        <title>Complete genome sequence of Halorhabdus utahensis type strain (AX-2).</title>
        <authorList>
            <person name="Anderson I."/>
            <person name="Tindall B.J."/>
            <person name="Pomrenke H."/>
            <person name="Goker M."/>
            <person name="Lapidus A."/>
            <person name="Nolan M."/>
            <person name="Copeland A."/>
            <person name="Glavina Del Rio T."/>
            <person name="Chen F."/>
            <person name="Tice H."/>
            <person name="Cheng J.F."/>
            <person name="Lucas S."/>
            <person name="Chertkov O."/>
            <person name="Bruce D."/>
            <person name="Brettin T."/>
            <person name="Detter J.C."/>
            <person name="Han C."/>
            <person name="Goodwin L."/>
            <person name="Land M."/>
            <person name="Hauser L."/>
            <person name="Chang Y.J."/>
            <person name="Jeffries C.D."/>
            <person name="Pitluck S."/>
            <person name="Pati A."/>
            <person name="Mavromatis K."/>
            <person name="Ivanova N."/>
            <person name="Ovchinnikova G."/>
            <person name="Chen A."/>
            <person name="Palaniappan K."/>
            <person name="Chain P."/>
            <person name="Rohde M."/>
            <person name="Bristow J."/>
            <person name="Eisen J.A."/>
            <person name="Markowitz V."/>
            <person name="Hugenholtz P."/>
            <person name="Kyrpides N.C."/>
            <person name="Klenk H.P."/>
        </authorList>
    </citation>
    <scope>NUCLEOTIDE SEQUENCE [LARGE SCALE GENOMIC DNA]</scope>
    <source>
        <strain evidence="3">DSM 12940 / JCM 11049 / AX-2</strain>
    </source>
</reference>
<gene>
    <name evidence="2" type="ordered locus">Huta_1214</name>
</gene>
<dbReference type="GeneID" id="79183564"/>
<dbReference type="OrthoDB" id="202478at2157"/>
<dbReference type="HOGENOM" id="CLU_147145_0_0_2"/>
<dbReference type="SUPFAM" id="SSF52402">
    <property type="entry name" value="Adenine nucleotide alpha hydrolases-like"/>
    <property type="match status" value="1"/>
</dbReference>
<dbReference type="InterPro" id="IPR014729">
    <property type="entry name" value="Rossmann-like_a/b/a_fold"/>
</dbReference>
<evidence type="ECO:0000313" key="2">
    <source>
        <dbReference type="EMBL" id="ACV11390.1"/>
    </source>
</evidence>